<dbReference type="InterPro" id="IPR001753">
    <property type="entry name" value="Enoyl-CoA_hydra/iso"/>
</dbReference>
<evidence type="ECO:0000256" key="4">
    <source>
        <dbReference type="ARBA" id="ARBA00023002"/>
    </source>
</evidence>
<organism evidence="10 11">
    <name type="scientific">Ferrovibrio xuzhouensis</name>
    <dbReference type="NCBI Taxonomy" id="1576914"/>
    <lineage>
        <taxon>Bacteria</taxon>
        <taxon>Pseudomonadati</taxon>
        <taxon>Pseudomonadota</taxon>
        <taxon>Alphaproteobacteria</taxon>
        <taxon>Rhodospirillales</taxon>
        <taxon>Rhodospirillaceae</taxon>
        <taxon>Ferrovibrio</taxon>
    </lineage>
</organism>
<feature type="domain" description="3-hydroxyacyl-CoA dehydrogenase NAD binding" evidence="9">
    <location>
        <begin position="6"/>
        <end position="194"/>
    </location>
</feature>
<dbReference type="PANTHER" id="PTHR48075">
    <property type="entry name" value="3-HYDROXYACYL-COA DEHYDROGENASE FAMILY PROTEIN"/>
    <property type="match status" value="1"/>
</dbReference>
<evidence type="ECO:0000256" key="3">
    <source>
        <dbReference type="ARBA" id="ARBA00022963"/>
    </source>
</evidence>
<dbReference type="EMBL" id="JBHRYJ010000001">
    <property type="protein sequence ID" value="MFC3674530.1"/>
    <property type="molecule type" value="Genomic_DNA"/>
</dbReference>
<dbReference type="Gene3D" id="3.90.226.10">
    <property type="entry name" value="2-enoyl-CoA Hydratase, Chain A, domain 1"/>
    <property type="match status" value="1"/>
</dbReference>
<dbReference type="Pfam" id="PF02737">
    <property type="entry name" value="3HCDH_N"/>
    <property type="match status" value="1"/>
</dbReference>
<dbReference type="RefSeq" id="WP_379721669.1">
    <property type="nucleotide sequence ID" value="NZ_JBHRYJ010000001.1"/>
</dbReference>
<keyword evidence="6" id="KW-0443">Lipid metabolism</keyword>
<dbReference type="SUPFAM" id="SSF48179">
    <property type="entry name" value="6-phosphogluconate dehydrogenase C-terminal domain-like"/>
    <property type="match status" value="2"/>
</dbReference>
<proteinExistence type="predicted"/>
<dbReference type="InterPro" id="IPR029045">
    <property type="entry name" value="ClpP/crotonase-like_dom_sf"/>
</dbReference>
<evidence type="ECO:0000313" key="11">
    <source>
        <dbReference type="Proteomes" id="UP001595711"/>
    </source>
</evidence>
<evidence type="ECO:0000256" key="6">
    <source>
        <dbReference type="ARBA" id="ARBA00023098"/>
    </source>
</evidence>
<evidence type="ECO:0000256" key="1">
    <source>
        <dbReference type="ARBA" id="ARBA00005005"/>
    </source>
</evidence>
<keyword evidence="5" id="KW-0520">NAD</keyword>
<comment type="catalytic activity">
    <reaction evidence="7">
        <text>a (3S)-3-hydroxyacyl-CoA + NAD(+) = a 3-oxoacyl-CoA + NADH + H(+)</text>
        <dbReference type="Rhea" id="RHEA:22432"/>
        <dbReference type="ChEBI" id="CHEBI:15378"/>
        <dbReference type="ChEBI" id="CHEBI:57318"/>
        <dbReference type="ChEBI" id="CHEBI:57540"/>
        <dbReference type="ChEBI" id="CHEBI:57945"/>
        <dbReference type="ChEBI" id="CHEBI:90726"/>
        <dbReference type="EC" id="1.1.1.35"/>
    </reaction>
</comment>
<comment type="pathway">
    <text evidence="1">Lipid metabolism; fatty acid beta-oxidation.</text>
</comment>
<dbReference type="Pfam" id="PF00378">
    <property type="entry name" value="ECH_1"/>
    <property type="match status" value="1"/>
</dbReference>
<name>A0ABV7VBI2_9PROT</name>
<dbReference type="Proteomes" id="UP001595711">
    <property type="component" value="Unassembled WGS sequence"/>
</dbReference>
<sequence>MTEIKKVAVIGSGVMGSGIAAHVANAGIPVILLDIVPPNVGVGGANDRSALAKGAIERMLKTKPAPFMHARVAKLVTPGNLEDDLDKLADVDWICEAIIENVDLKRKLYATLEQKRKKGSIVTSNTSTIPLDLLTEGLPDSFAADFAVTHFFNPPRYMRLFELVKGPKTKPATIDALRRFGDVRLGKEVVDCKDRPGFIANRIGIYWSTVATALAYDLGLTVEEADSIVGRPMGVPKTGIFGLADLTGIDLGPYVVGSMLKTLPKTDALHQFYKADHPLNALMQKMIKDGYTGRKGKGGFYRARGKEALDLKTGDYRATQRASLGSARAAKAGLRALVDFDDKGGQYAWGVLSRVLSYAADLVPEIADDILAVDTAMKTGYAWKYGPFQQIDQLGTQWFADKLKASGLPVPKMVEIAKGRPFYKEEGDKAYRLMPSGDYAEIAVAADAWALADKKRGKQPIASNRGASLWDIGDGVVCLELHTKMNAVDADIISMVKEAAKIDKKGFKALIIGGDYDNFSVGANVGIALFQANIAMWPAIEQGISEGQDAYMKLKYAPFPVVAAVAGMALGGGCEIALHSSAIQAHAESYMGLVEVGVGVIPGWGGCKELTTRAILNKRRPGGPMPALAQVFEAISTAKVSTSAMEARDMLILRDGDGITMNRRRLLADAKAKALELAKDYQVPKPVEINLPGPTAKAAMELAVQGFHQQGKATKHDVVVSLALANVVSGGKTDITEPVTEKKLLELERENFMALIKTNATLDRIEHMLTKGKPLRN</sequence>
<comment type="caution">
    <text evidence="10">The sequence shown here is derived from an EMBL/GenBank/DDBJ whole genome shotgun (WGS) entry which is preliminary data.</text>
</comment>
<keyword evidence="4" id="KW-0560">Oxidoreductase</keyword>
<dbReference type="InterPro" id="IPR008927">
    <property type="entry name" value="6-PGluconate_DH-like_C_sf"/>
</dbReference>
<evidence type="ECO:0000256" key="5">
    <source>
        <dbReference type="ARBA" id="ARBA00023027"/>
    </source>
</evidence>
<dbReference type="InterPro" id="IPR006176">
    <property type="entry name" value="3-OHacyl-CoA_DH_NAD-bd"/>
</dbReference>
<feature type="domain" description="3-hydroxyacyl-CoA dehydrogenase C-terminal" evidence="8">
    <location>
        <begin position="197"/>
        <end position="302"/>
    </location>
</feature>
<dbReference type="CDD" id="cd06558">
    <property type="entry name" value="crotonase-like"/>
    <property type="match status" value="1"/>
</dbReference>
<dbReference type="InterPro" id="IPR036291">
    <property type="entry name" value="NAD(P)-bd_dom_sf"/>
</dbReference>
<protein>
    <submittedName>
        <fullName evidence="10">3-hydroxyacyl-CoA dehydrogenase/enoyl-CoA hydratase family protein</fullName>
    </submittedName>
</protein>
<dbReference type="SUPFAM" id="SSF51735">
    <property type="entry name" value="NAD(P)-binding Rossmann-fold domains"/>
    <property type="match status" value="1"/>
</dbReference>
<accession>A0ABV7VBI2</accession>
<keyword evidence="3" id="KW-0442">Lipid degradation</keyword>
<dbReference type="InterPro" id="IPR006108">
    <property type="entry name" value="3HC_DH_C"/>
</dbReference>
<evidence type="ECO:0000259" key="9">
    <source>
        <dbReference type="Pfam" id="PF02737"/>
    </source>
</evidence>
<keyword evidence="11" id="KW-1185">Reference proteome</keyword>
<dbReference type="Gene3D" id="1.10.1040.50">
    <property type="match status" value="1"/>
</dbReference>
<evidence type="ECO:0000256" key="7">
    <source>
        <dbReference type="ARBA" id="ARBA00049556"/>
    </source>
</evidence>
<reference evidence="11" key="1">
    <citation type="journal article" date="2019" name="Int. J. Syst. Evol. Microbiol.">
        <title>The Global Catalogue of Microorganisms (GCM) 10K type strain sequencing project: providing services to taxonomists for standard genome sequencing and annotation.</title>
        <authorList>
            <consortium name="The Broad Institute Genomics Platform"/>
            <consortium name="The Broad Institute Genome Sequencing Center for Infectious Disease"/>
            <person name="Wu L."/>
            <person name="Ma J."/>
        </authorList>
    </citation>
    <scope>NUCLEOTIDE SEQUENCE [LARGE SCALE GENOMIC DNA]</scope>
    <source>
        <strain evidence="11">KCTC 42182</strain>
    </source>
</reference>
<evidence type="ECO:0000313" key="10">
    <source>
        <dbReference type="EMBL" id="MFC3674530.1"/>
    </source>
</evidence>
<evidence type="ECO:0000259" key="8">
    <source>
        <dbReference type="Pfam" id="PF00725"/>
    </source>
</evidence>
<evidence type="ECO:0000256" key="2">
    <source>
        <dbReference type="ARBA" id="ARBA00022832"/>
    </source>
</evidence>
<dbReference type="PANTHER" id="PTHR48075:SF7">
    <property type="entry name" value="3-HYDROXYACYL-COA DEHYDROGENASE-RELATED"/>
    <property type="match status" value="1"/>
</dbReference>
<keyword evidence="2" id="KW-0276">Fatty acid metabolism</keyword>
<dbReference type="SUPFAM" id="SSF52096">
    <property type="entry name" value="ClpP/crotonase"/>
    <property type="match status" value="1"/>
</dbReference>
<gene>
    <name evidence="10" type="ORF">ACFOOQ_03185</name>
</gene>
<dbReference type="Pfam" id="PF00725">
    <property type="entry name" value="3HCDH"/>
    <property type="match status" value="1"/>
</dbReference>
<dbReference type="Gene3D" id="3.40.50.720">
    <property type="entry name" value="NAD(P)-binding Rossmann-like Domain"/>
    <property type="match status" value="1"/>
</dbReference>